<dbReference type="STRING" id="999810.G2Y7C2"/>
<organism evidence="1 2">
    <name type="scientific">Botryotinia fuckeliana (strain T4)</name>
    <name type="common">Noble rot fungus</name>
    <name type="synonym">Botrytis cinerea</name>
    <dbReference type="NCBI Taxonomy" id="999810"/>
    <lineage>
        <taxon>Eukaryota</taxon>
        <taxon>Fungi</taxon>
        <taxon>Dikarya</taxon>
        <taxon>Ascomycota</taxon>
        <taxon>Pezizomycotina</taxon>
        <taxon>Leotiomycetes</taxon>
        <taxon>Helotiales</taxon>
        <taxon>Sclerotiniaceae</taxon>
        <taxon>Botrytis</taxon>
    </lineage>
</organism>
<sequence length="156" mass="18136">MCHQNFDFQSNQNQQFRRSKSSKFRLEEQYRAWRMNIGYILHPNIEMHDKIRIADVGKGTAIWLRDLSEILSQTCQLHGFDISDTTFPSRAAIPANITLYEHNLLDAVPEEFIGKDDVVNARLMIVALSFNQWEPAVRTLITLLRKNSKIQVNQTC</sequence>
<reference evidence="2" key="1">
    <citation type="journal article" date="2011" name="PLoS Genet.">
        <title>Genomic analysis of the necrotrophic fungal pathogens Sclerotinia sclerotiorum and Botrytis cinerea.</title>
        <authorList>
            <person name="Amselem J."/>
            <person name="Cuomo C.A."/>
            <person name="van Kan J.A."/>
            <person name="Viaud M."/>
            <person name="Benito E.P."/>
            <person name="Couloux A."/>
            <person name="Coutinho P.M."/>
            <person name="de Vries R.P."/>
            <person name="Dyer P.S."/>
            <person name="Fillinger S."/>
            <person name="Fournier E."/>
            <person name="Gout L."/>
            <person name="Hahn M."/>
            <person name="Kohn L."/>
            <person name="Lapalu N."/>
            <person name="Plummer K.M."/>
            <person name="Pradier J.M."/>
            <person name="Quevillon E."/>
            <person name="Sharon A."/>
            <person name="Simon A."/>
            <person name="ten Have A."/>
            <person name="Tudzynski B."/>
            <person name="Tudzynski P."/>
            <person name="Wincker P."/>
            <person name="Andrew M."/>
            <person name="Anthouard V."/>
            <person name="Beever R.E."/>
            <person name="Beffa R."/>
            <person name="Benoit I."/>
            <person name="Bouzid O."/>
            <person name="Brault B."/>
            <person name="Chen Z."/>
            <person name="Choquer M."/>
            <person name="Collemare J."/>
            <person name="Cotton P."/>
            <person name="Danchin E.G."/>
            <person name="Da Silva C."/>
            <person name="Gautier A."/>
            <person name="Giraud C."/>
            <person name="Giraud T."/>
            <person name="Gonzalez C."/>
            <person name="Grossetete S."/>
            <person name="Guldener U."/>
            <person name="Henrissat B."/>
            <person name="Howlett B.J."/>
            <person name="Kodira C."/>
            <person name="Kretschmer M."/>
            <person name="Lappartient A."/>
            <person name="Leroch M."/>
            <person name="Levis C."/>
            <person name="Mauceli E."/>
            <person name="Neuveglise C."/>
            <person name="Oeser B."/>
            <person name="Pearson M."/>
            <person name="Poulain J."/>
            <person name="Poussereau N."/>
            <person name="Quesneville H."/>
            <person name="Rascle C."/>
            <person name="Schumacher J."/>
            <person name="Segurens B."/>
            <person name="Sexton A."/>
            <person name="Silva E."/>
            <person name="Sirven C."/>
            <person name="Soanes D.M."/>
            <person name="Talbot N.J."/>
            <person name="Templeton M."/>
            <person name="Yandava C."/>
            <person name="Yarden O."/>
            <person name="Zeng Q."/>
            <person name="Rollins J.A."/>
            <person name="Lebrun M.H."/>
            <person name="Dickman M."/>
        </authorList>
    </citation>
    <scope>NUCLEOTIDE SEQUENCE [LARGE SCALE GENOMIC DNA]</scope>
    <source>
        <strain evidence="2">T4</strain>
    </source>
</reference>
<accession>G2Y7C2</accession>
<dbReference type="InterPro" id="IPR029063">
    <property type="entry name" value="SAM-dependent_MTases_sf"/>
</dbReference>
<dbReference type="SUPFAM" id="SSF53335">
    <property type="entry name" value="S-adenosyl-L-methionine-dependent methyltransferases"/>
    <property type="match status" value="1"/>
</dbReference>
<dbReference type="Proteomes" id="UP000008177">
    <property type="component" value="Unplaced contigs"/>
</dbReference>
<dbReference type="Gene3D" id="3.40.50.150">
    <property type="entry name" value="Vaccinia Virus protein VP39"/>
    <property type="match status" value="1"/>
</dbReference>
<dbReference type="AlphaFoldDB" id="G2Y7C2"/>
<dbReference type="HOGENOM" id="CLU_093259_1_1_1"/>
<proteinExistence type="predicted"/>
<evidence type="ECO:0008006" key="3">
    <source>
        <dbReference type="Google" id="ProtNLM"/>
    </source>
</evidence>
<dbReference type="EMBL" id="FQ790293">
    <property type="protein sequence ID" value="CCD48524.1"/>
    <property type="molecule type" value="Genomic_DNA"/>
</dbReference>
<protein>
    <recommendedName>
        <fullName evidence="3">Methyltransferase domain-containing protein</fullName>
    </recommendedName>
</protein>
<dbReference type="InParanoid" id="G2Y7C2"/>
<name>G2Y7C2_BOTF4</name>
<dbReference type="OrthoDB" id="417697at2759"/>
<evidence type="ECO:0000313" key="1">
    <source>
        <dbReference type="EMBL" id="CCD48524.1"/>
    </source>
</evidence>
<gene>
    <name evidence="1" type="ORF">BofuT4_P109080.1</name>
</gene>
<evidence type="ECO:0000313" key="2">
    <source>
        <dbReference type="Proteomes" id="UP000008177"/>
    </source>
</evidence>